<dbReference type="Proteomes" id="UP001596425">
    <property type="component" value="Unassembled WGS sequence"/>
</dbReference>
<keyword evidence="2" id="KW-1185">Reference proteome</keyword>
<protein>
    <submittedName>
        <fullName evidence="1">Uncharacterized protein</fullName>
    </submittedName>
</protein>
<accession>A0ABW1YKW1</accession>
<gene>
    <name evidence="1" type="ORF">ACFQBM_01555</name>
</gene>
<sequence length="84" mass="9743">MSYQPDMVIPNGDHIYWDIRTSMNKPFAKFIETEYWPKSGGPLDISLPKMDPRNAVTYLTVNDCRRGVDYTGDRARTMPERVES</sequence>
<dbReference type="RefSeq" id="WP_193194873.1">
    <property type="nucleotide sequence ID" value="NZ_JACZFR010000068.1"/>
</dbReference>
<evidence type="ECO:0000313" key="1">
    <source>
        <dbReference type="EMBL" id="MFC6631944.1"/>
    </source>
</evidence>
<reference evidence="2" key="1">
    <citation type="journal article" date="2019" name="Int. J. Syst. Evol. Microbiol.">
        <title>The Global Catalogue of Microorganisms (GCM) 10K type strain sequencing project: providing services to taxonomists for standard genome sequencing and annotation.</title>
        <authorList>
            <consortium name="The Broad Institute Genomics Platform"/>
            <consortium name="The Broad Institute Genome Sequencing Center for Infectious Disease"/>
            <person name="Wu L."/>
            <person name="Ma J."/>
        </authorList>
    </citation>
    <scope>NUCLEOTIDE SEQUENCE [LARGE SCALE GENOMIC DNA]</scope>
    <source>
        <strain evidence="2">CGMCC 1.13718</strain>
    </source>
</reference>
<dbReference type="EMBL" id="JBHSVR010000001">
    <property type="protein sequence ID" value="MFC6631944.1"/>
    <property type="molecule type" value="Genomic_DNA"/>
</dbReference>
<comment type="caution">
    <text evidence="1">The sequence shown here is derived from an EMBL/GenBank/DDBJ whole genome shotgun (WGS) entry which is preliminary data.</text>
</comment>
<evidence type="ECO:0000313" key="2">
    <source>
        <dbReference type="Proteomes" id="UP001596425"/>
    </source>
</evidence>
<name>A0ABW1YKW1_9GAMM</name>
<proteinExistence type="predicted"/>
<organism evidence="1 2">
    <name type="scientific">Microbulbifer taiwanensis</name>
    <dbReference type="NCBI Taxonomy" id="986746"/>
    <lineage>
        <taxon>Bacteria</taxon>
        <taxon>Pseudomonadati</taxon>
        <taxon>Pseudomonadota</taxon>
        <taxon>Gammaproteobacteria</taxon>
        <taxon>Cellvibrionales</taxon>
        <taxon>Microbulbiferaceae</taxon>
        <taxon>Microbulbifer</taxon>
    </lineage>
</organism>